<name>A0AA38SGH3_9ASTR</name>
<dbReference type="InterPro" id="IPR012337">
    <property type="entry name" value="RNaseH-like_sf"/>
</dbReference>
<proteinExistence type="predicted"/>
<dbReference type="PANTHER" id="PTHR11697:SF230">
    <property type="entry name" value="ZINC FINGER, MYM DOMAIN CONTAINING 1"/>
    <property type="match status" value="1"/>
</dbReference>
<dbReference type="Pfam" id="PF14291">
    <property type="entry name" value="DUF4371"/>
    <property type="match status" value="1"/>
</dbReference>
<evidence type="ECO:0000313" key="2">
    <source>
        <dbReference type="EMBL" id="KAJ9541933.1"/>
    </source>
</evidence>
<accession>A0AA38SGH3</accession>
<dbReference type="EMBL" id="JARYMX010000007">
    <property type="protein sequence ID" value="KAJ9541933.1"/>
    <property type="molecule type" value="Genomic_DNA"/>
</dbReference>
<dbReference type="InterPro" id="IPR055298">
    <property type="entry name" value="AtLOH3-like"/>
</dbReference>
<evidence type="ECO:0000259" key="1">
    <source>
        <dbReference type="SMART" id="SM00597"/>
    </source>
</evidence>
<organism evidence="2 3">
    <name type="scientific">Centaurea solstitialis</name>
    <name type="common">yellow star-thistle</name>
    <dbReference type="NCBI Taxonomy" id="347529"/>
    <lineage>
        <taxon>Eukaryota</taxon>
        <taxon>Viridiplantae</taxon>
        <taxon>Streptophyta</taxon>
        <taxon>Embryophyta</taxon>
        <taxon>Tracheophyta</taxon>
        <taxon>Spermatophyta</taxon>
        <taxon>Magnoliopsida</taxon>
        <taxon>eudicotyledons</taxon>
        <taxon>Gunneridae</taxon>
        <taxon>Pentapetalae</taxon>
        <taxon>asterids</taxon>
        <taxon>campanulids</taxon>
        <taxon>Asterales</taxon>
        <taxon>Asteraceae</taxon>
        <taxon>Carduoideae</taxon>
        <taxon>Cardueae</taxon>
        <taxon>Centaureinae</taxon>
        <taxon>Centaurea</taxon>
    </lineage>
</organism>
<comment type="caution">
    <text evidence="2">The sequence shown here is derived from an EMBL/GenBank/DDBJ whole genome shotgun (WGS) entry which is preliminary data.</text>
</comment>
<dbReference type="PANTHER" id="PTHR11697">
    <property type="entry name" value="GENERAL TRANSCRIPTION FACTOR 2-RELATED ZINC FINGER PROTEIN"/>
    <property type="match status" value="1"/>
</dbReference>
<protein>
    <recommendedName>
        <fullName evidence="1">TTF-type domain-containing protein</fullName>
    </recommendedName>
</protein>
<dbReference type="Proteomes" id="UP001172457">
    <property type="component" value="Chromosome 7"/>
</dbReference>
<dbReference type="SMART" id="SM00597">
    <property type="entry name" value="ZnF_TTF"/>
    <property type="match status" value="1"/>
</dbReference>
<gene>
    <name evidence="2" type="ORF">OSB04_028439</name>
</gene>
<dbReference type="AlphaFoldDB" id="A0AA38SGH3"/>
<dbReference type="InterPro" id="IPR006580">
    <property type="entry name" value="Znf_TTF"/>
</dbReference>
<keyword evidence="3" id="KW-1185">Reference proteome</keyword>
<reference evidence="2" key="1">
    <citation type="submission" date="2023-03" db="EMBL/GenBank/DDBJ databases">
        <title>Chromosome-scale reference genome and RAD-based genetic map of yellow starthistle (Centaurea solstitialis) reveal putative structural variation and QTLs associated with invader traits.</title>
        <authorList>
            <person name="Reatini B."/>
            <person name="Cang F.A."/>
            <person name="Jiang Q."/>
            <person name="Mckibben M.T.W."/>
            <person name="Barker M.S."/>
            <person name="Rieseberg L.H."/>
            <person name="Dlugosch K.M."/>
        </authorList>
    </citation>
    <scope>NUCLEOTIDE SEQUENCE</scope>
    <source>
        <strain evidence="2">CAN-66</strain>
        <tissue evidence="2">Leaf</tissue>
    </source>
</reference>
<dbReference type="SUPFAM" id="SSF53098">
    <property type="entry name" value="Ribonuclease H-like"/>
    <property type="match status" value="1"/>
</dbReference>
<sequence>MSKKRTIDSFFKPKEVVNDPQPHPNNDNLVDMVDVEANITVELEKIDVPNLEKVDIDSLIRDPGARPSMLSYPSNQRDEIRRAYIKLGPYQLYKSKYPFSATGPKGNMRSFQSAWFKTFWWLEYSEKNDAAFCFPCYLFNKKLLEELALIHLPQQGSINGKKLIVEKNVLSSFMKNVIEKQITQQVMDNRLRLKTSIEAIKWLTFQACALRGHDERPSSRNQGNFLELIKFVASYNKDIDNVVLENAPQNAKYTSPDIQKEILHIYATNVQAAIRDEIGMAKFCLIVDESQDESKKEQMAIVVRFVDQNGYVKERFLDLVHVKDTTSLTLKNEISSCLSFHRLDVQDIRGQGYDGASNMHGEWNGLQALFLKECPYADYIHCFTHQLQLALVAASKDVTEVHNFFKNLNFIVNVVCSSSKRNDQLQAAQIAEISHLTEIGELETGKGANQIQSLQRPGDTRWSSHFRSICSLMRLFGPTCVVLNDIATEGSTASQRGNARYALTHALSFDFVIVIHVMKEIMGITDKLCQTLQQKSQDIVNALTLVSTTKMLIQKLRDEGWESLLAQVVSFCNYNSILVPDMNGVYKDIIRSRHKKDNVTVEHHYRVDVFIAAVDSQLQELNSKFNESVTELLRLSVALDPKRSLNIDDICKLVKTYYPVDFTEQEQIQLKLELQHYNLDVPNNPQLKNACTLSELCRGLRETGKSEIYPLVDRLIKVDEDFGSWIWIDDDFVVVGPRAKKKKLGR</sequence>
<evidence type="ECO:0000313" key="3">
    <source>
        <dbReference type="Proteomes" id="UP001172457"/>
    </source>
</evidence>
<dbReference type="InterPro" id="IPR025398">
    <property type="entry name" value="DUF4371"/>
</dbReference>
<feature type="domain" description="TTF-type" evidence="1">
    <location>
        <begin position="107"/>
        <end position="194"/>
    </location>
</feature>